<dbReference type="CDD" id="cd07043">
    <property type="entry name" value="STAS_anti-anti-sigma_factors"/>
    <property type="match status" value="1"/>
</dbReference>
<dbReference type="InterPro" id="IPR002645">
    <property type="entry name" value="STAS_dom"/>
</dbReference>
<dbReference type="InterPro" id="IPR003658">
    <property type="entry name" value="Anti-sigma_ant"/>
</dbReference>
<evidence type="ECO:0000256" key="1">
    <source>
        <dbReference type="ARBA" id="ARBA00009013"/>
    </source>
</evidence>
<name>A0ABV9CBD1_9ACTN</name>
<dbReference type="PANTHER" id="PTHR33495:SF14">
    <property type="entry name" value="ANTI-SIGMA FACTOR ANTAGONIST"/>
    <property type="match status" value="1"/>
</dbReference>
<keyword evidence="5" id="KW-1185">Reference proteome</keyword>
<dbReference type="Pfam" id="PF01740">
    <property type="entry name" value="STAS"/>
    <property type="match status" value="1"/>
</dbReference>
<gene>
    <name evidence="4" type="ORF">ACFO60_05195</name>
</gene>
<dbReference type="EMBL" id="JBHSFP010000002">
    <property type="protein sequence ID" value="MFC4530152.1"/>
    <property type="molecule type" value="Genomic_DNA"/>
</dbReference>
<reference evidence="5" key="1">
    <citation type="journal article" date="2019" name="Int. J. Syst. Evol. Microbiol.">
        <title>The Global Catalogue of Microorganisms (GCM) 10K type strain sequencing project: providing services to taxonomists for standard genome sequencing and annotation.</title>
        <authorList>
            <consortium name="The Broad Institute Genomics Platform"/>
            <consortium name="The Broad Institute Genome Sequencing Center for Infectious Disease"/>
            <person name="Wu L."/>
            <person name="Ma J."/>
        </authorList>
    </citation>
    <scope>NUCLEOTIDE SEQUENCE [LARGE SCALE GENOMIC DNA]</scope>
    <source>
        <strain evidence="5">CGMCC 4.7132</strain>
    </source>
</reference>
<dbReference type="Gene3D" id="3.30.750.24">
    <property type="entry name" value="STAS domain"/>
    <property type="match status" value="1"/>
</dbReference>
<evidence type="ECO:0000313" key="5">
    <source>
        <dbReference type="Proteomes" id="UP001596004"/>
    </source>
</evidence>
<protein>
    <recommendedName>
        <fullName evidence="2">Anti-sigma factor antagonist</fullName>
    </recommendedName>
</protein>
<feature type="domain" description="STAS" evidence="3">
    <location>
        <begin position="3"/>
        <end position="111"/>
    </location>
</feature>
<dbReference type="InterPro" id="IPR036513">
    <property type="entry name" value="STAS_dom_sf"/>
</dbReference>
<dbReference type="PANTHER" id="PTHR33495">
    <property type="entry name" value="ANTI-SIGMA FACTOR ANTAGONIST TM_1081-RELATED-RELATED"/>
    <property type="match status" value="1"/>
</dbReference>
<dbReference type="Proteomes" id="UP001596004">
    <property type="component" value="Unassembled WGS sequence"/>
</dbReference>
<organism evidence="4 5">
    <name type="scientific">Sphaerisporangium dianthi</name>
    <dbReference type="NCBI Taxonomy" id="1436120"/>
    <lineage>
        <taxon>Bacteria</taxon>
        <taxon>Bacillati</taxon>
        <taxon>Actinomycetota</taxon>
        <taxon>Actinomycetes</taxon>
        <taxon>Streptosporangiales</taxon>
        <taxon>Streptosporangiaceae</taxon>
        <taxon>Sphaerisporangium</taxon>
    </lineage>
</organism>
<evidence type="ECO:0000259" key="3">
    <source>
        <dbReference type="PROSITE" id="PS50801"/>
    </source>
</evidence>
<evidence type="ECO:0000256" key="2">
    <source>
        <dbReference type="RuleBase" id="RU003749"/>
    </source>
</evidence>
<dbReference type="SUPFAM" id="SSF52091">
    <property type="entry name" value="SpoIIaa-like"/>
    <property type="match status" value="1"/>
</dbReference>
<accession>A0ABV9CBD1</accession>
<comment type="similarity">
    <text evidence="1 2">Belongs to the anti-sigma-factor antagonist family.</text>
</comment>
<evidence type="ECO:0000313" key="4">
    <source>
        <dbReference type="EMBL" id="MFC4530152.1"/>
    </source>
</evidence>
<dbReference type="PROSITE" id="PS50801">
    <property type="entry name" value="STAS"/>
    <property type="match status" value="1"/>
</dbReference>
<comment type="caution">
    <text evidence="4">The sequence shown here is derived from an EMBL/GenBank/DDBJ whole genome shotgun (WGS) entry which is preliminary data.</text>
</comment>
<sequence length="120" mass="12668">MTAGVSLSTAGGVTVARVEGEITSATAPGVQDRLLPLVGRSGTLLIDFSGVSYVSSAGLRMLLILYRRAQQAETRVVLGGLSEEVRFVMSATGFLGFFEVADDLESEMTRLATEMGPVRP</sequence>
<dbReference type="NCBIfam" id="TIGR00377">
    <property type="entry name" value="ant_ant_sig"/>
    <property type="match status" value="1"/>
</dbReference>
<proteinExistence type="inferred from homology"/>
<dbReference type="RefSeq" id="WP_380837619.1">
    <property type="nucleotide sequence ID" value="NZ_JBHSFP010000002.1"/>
</dbReference>